<protein>
    <recommendedName>
        <fullName evidence="5">Acyltransferase 3 domain-containing protein</fullName>
    </recommendedName>
</protein>
<dbReference type="Proteomes" id="UP000015102">
    <property type="component" value="Unassembled WGS sequence"/>
</dbReference>
<dbReference type="OMA" id="DINIVMF"/>
<dbReference type="AlphaFoldDB" id="T1GXL7"/>
<feature type="transmembrane region" description="Helical" evidence="2">
    <location>
        <begin position="79"/>
        <end position="103"/>
    </location>
</feature>
<sequence length="143" mass="16015">MFESFGKIGWGFMMSWVVFACYHGYGGVVDSFLSNPLWQPFARMSFTMYLAHIAIMDVLDGNAQTSEYFSNFQSILKFWSHFGITILVSIALVLAVESPIIGLEKIILSGKSKKPQLSNKANPANNEAFVADENQEKNSRDFA</sequence>
<feature type="region of interest" description="Disordered" evidence="1">
    <location>
        <begin position="112"/>
        <end position="143"/>
    </location>
</feature>
<keyword evidence="2" id="KW-0472">Membrane</keyword>
<keyword evidence="2" id="KW-0812">Transmembrane</keyword>
<dbReference type="InterPro" id="IPR052728">
    <property type="entry name" value="O2_lipid_transport_reg"/>
</dbReference>
<accession>T1GXL7</accession>
<name>T1GXL7_MEGSC</name>
<dbReference type="PANTHER" id="PTHR11161:SF0">
    <property type="entry name" value="O-ACYLTRANSFERASE LIKE PROTEIN"/>
    <property type="match status" value="1"/>
</dbReference>
<reference evidence="3" key="2">
    <citation type="submission" date="2015-06" db="UniProtKB">
        <authorList>
            <consortium name="EnsemblMetazoa"/>
        </authorList>
    </citation>
    <scope>IDENTIFICATION</scope>
</reference>
<keyword evidence="4" id="KW-1185">Reference proteome</keyword>
<dbReference type="PROSITE" id="PS51257">
    <property type="entry name" value="PROKAR_LIPOPROTEIN"/>
    <property type="match status" value="1"/>
</dbReference>
<evidence type="ECO:0000256" key="2">
    <source>
        <dbReference type="SAM" id="Phobius"/>
    </source>
</evidence>
<reference evidence="4" key="1">
    <citation type="submission" date="2013-02" db="EMBL/GenBank/DDBJ databases">
        <authorList>
            <person name="Hughes D."/>
        </authorList>
    </citation>
    <scope>NUCLEOTIDE SEQUENCE</scope>
    <source>
        <strain>Durham</strain>
        <strain evidence="4">NC isolate 2 -- Noor lab</strain>
    </source>
</reference>
<proteinExistence type="predicted"/>
<evidence type="ECO:0000313" key="3">
    <source>
        <dbReference type="EnsemblMetazoa" id="MESCA008570-PA"/>
    </source>
</evidence>
<evidence type="ECO:0008006" key="5">
    <source>
        <dbReference type="Google" id="ProtNLM"/>
    </source>
</evidence>
<organism evidence="3 4">
    <name type="scientific">Megaselia scalaris</name>
    <name type="common">Humpbacked fly</name>
    <name type="synonym">Phora scalaris</name>
    <dbReference type="NCBI Taxonomy" id="36166"/>
    <lineage>
        <taxon>Eukaryota</taxon>
        <taxon>Metazoa</taxon>
        <taxon>Ecdysozoa</taxon>
        <taxon>Arthropoda</taxon>
        <taxon>Hexapoda</taxon>
        <taxon>Insecta</taxon>
        <taxon>Pterygota</taxon>
        <taxon>Neoptera</taxon>
        <taxon>Endopterygota</taxon>
        <taxon>Diptera</taxon>
        <taxon>Brachycera</taxon>
        <taxon>Muscomorpha</taxon>
        <taxon>Platypezoidea</taxon>
        <taxon>Phoridae</taxon>
        <taxon>Megaseliini</taxon>
        <taxon>Megaselia</taxon>
    </lineage>
</organism>
<dbReference type="PANTHER" id="PTHR11161">
    <property type="entry name" value="O-ACYLTRANSFERASE"/>
    <property type="match status" value="1"/>
</dbReference>
<dbReference type="HOGENOM" id="CLU_1808410_0_0_1"/>
<keyword evidence="2" id="KW-1133">Transmembrane helix</keyword>
<dbReference type="STRING" id="36166.T1GXL7"/>
<feature type="compositionally biased region" description="Basic and acidic residues" evidence="1">
    <location>
        <begin position="134"/>
        <end position="143"/>
    </location>
</feature>
<evidence type="ECO:0000313" key="4">
    <source>
        <dbReference type="Proteomes" id="UP000015102"/>
    </source>
</evidence>
<dbReference type="EnsemblMetazoa" id="MESCA008570-RA">
    <property type="protein sequence ID" value="MESCA008570-PA"/>
    <property type="gene ID" value="MESCA008570"/>
</dbReference>
<evidence type="ECO:0000256" key="1">
    <source>
        <dbReference type="SAM" id="MobiDB-lite"/>
    </source>
</evidence>
<feature type="compositionally biased region" description="Polar residues" evidence="1">
    <location>
        <begin position="115"/>
        <end position="125"/>
    </location>
</feature>
<feature type="transmembrane region" description="Helical" evidence="2">
    <location>
        <begin position="12"/>
        <end position="29"/>
    </location>
</feature>
<dbReference type="EMBL" id="CAQQ02074449">
    <property type="status" value="NOT_ANNOTATED_CDS"/>
    <property type="molecule type" value="Genomic_DNA"/>
</dbReference>